<dbReference type="Proteomes" id="UP000093111">
    <property type="component" value="Unassembled WGS sequence"/>
</dbReference>
<dbReference type="RefSeq" id="WP_068954065.1">
    <property type="nucleotide sequence ID" value="NZ_LGLV01000006.1"/>
</dbReference>
<dbReference type="PATRIC" id="fig|1612624.7.peg.3690"/>
<dbReference type="AlphaFoldDB" id="A0A1C7P3L6"/>
<feature type="domain" description="Fe/B12 periplasmic-binding" evidence="7">
    <location>
        <begin position="58"/>
        <end position="329"/>
    </location>
</feature>
<dbReference type="PANTHER" id="PTHR30532:SF24">
    <property type="entry name" value="FERRIC ENTEROBACTIN-BINDING PERIPLASMIC PROTEIN FEPB"/>
    <property type="match status" value="1"/>
</dbReference>
<evidence type="ECO:0000313" key="9">
    <source>
        <dbReference type="Proteomes" id="UP000093111"/>
    </source>
</evidence>
<comment type="caution">
    <text evidence="8">The sequence shown here is derived from an EMBL/GenBank/DDBJ whole genome shotgun (WGS) entry which is preliminary data.</text>
</comment>
<dbReference type="EMBL" id="LGLV01000006">
    <property type="protein sequence ID" value="OBZ95807.1"/>
    <property type="molecule type" value="Genomic_DNA"/>
</dbReference>
<dbReference type="InterPro" id="IPR051313">
    <property type="entry name" value="Bact_iron-sidero_bind"/>
</dbReference>
<dbReference type="Gene3D" id="3.40.50.1980">
    <property type="entry name" value="Nitrogenase molybdenum iron protein domain"/>
    <property type="match status" value="2"/>
</dbReference>
<comment type="subcellular location">
    <subcellularLocation>
        <location evidence="1">Cell envelope</location>
    </subcellularLocation>
</comment>
<dbReference type="STRING" id="1612624.ADU59_10680"/>
<dbReference type="PANTHER" id="PTHR30532">
    <property type="entry name" value="IRON III DICITRATE-BINDING PERIPLASMIC PROTEIN"/>
    <property type="match status" value="1"/>
</dbReference>
<keyword evidence="9" id="KW-1185">Reference proteome</keyword>
<name>A0A1C7P3L6_9HYPH</name>
<dbReference type="FunFam" id="3.40.50.1980:FF:000009">
    <property type="entry name" value="Iron-enterobactin transporter periplasmic binding protein"/>
    <property type="match status" value="1"/>
</dbReference>
<sequence length="329" mass="35007">MPAFSPLWKRRSFLLSAGGGILAACDMGAARAAAPDGPWSRTIHTPKGDVTLDSKPQRIVSTSVTLTGTLLAIGAPVIASSATNNMGTVADNTGFFTQWADVAHERGILPLYRAEPDVEAIMAAAPDLIVMSATGGDSALRLYDQISQIAPTLVVNYDDKSWQEVALLLATATDREAQAAAVIAEFDRRVAAAAKTLRLPPQPTTAAVYYEDDSGANVWTAASAQGKLLISLGFELAAIPPGLKTMTTMGVRSDIIQLSGEQFADGLNGETLLLFAADGSVVDQVNANKFLQHIRSVSSKRVYAVGMDTFRLDYYSASHMLDRLTRLFA</sequence>
<proteinExistence type="inferred from homology"/>
<keyword evidence="4" id="KW-0406">Ion transport</keyword>
<evidence type="ECO:0000256" key="1">
    <source>
        <dbReference type="ARBA" id="ARBA00004196"/>
    </source>
</evidence>
<dbReference type="OrthoDB" id="9793175at2"/>
<feature type="signal peptide" evidence="6">
    <location>
        <begin position="1"/>
        <end position="32"/>
    </location>
</feature>
<protein>
    <submittedName>
        <fullName evidence="8">Iron ABC transporter substrate-binding protein</fullName>
    </submittedName>
</protein>
<evidence type="ECO:0000256" key="5">
    <source>
        <dbReference type="ARBA" id="ARBA00022729"/>
    </source>
</evidence>
<dbReference type="GO" id="GO:0030288">
    <property type="term" value="C:outer membrane-bounded periplasmic space"/>
    <property type="evidence" value="ECO:0007669"/>
    <property type="project" value="TreeGrafter"/>
</dbReference>
<evidence type="ECO:0000259" key="7">
    <source>
        <dbReference type="PROSITE" id="PS50983"/>
    </source>
</evidence>
<organism evidence="8 9">
    <name type="scientific">Pararhizobium polonicum</name>
    <dbReference type="NCBI Taxonomy" id="1612624"/>
    <lineage>
        <taxon>Bacteria</taxon>
        <taxon>Pseudomonadati</taxon>
        <taxon>Pseudomonadota</taxon>
        <taxon>Alphaproteobacteria</taxon>
        <taxon>Hyphomicrobiales</taxon>
        <taxon>Rhizobiaceae</taxon>
        <taxon>Rhizobium/Agrobacterium group</taxon>
        <taxon>Pararhizobium</taxon>
    </lineage>
</organism>
<comment type="similarity">
    <text evidence="2">Belongs to the bacterial solute-binding protein 8 family.</text>
</comment>
<keyword evidence="4" id="KW-0408">Iron</keyword>
<dbReference type="SUPFAM" id="SSF53807">
    <property type="entry name" value="Helical backbone' metal receptor"/>
    <property type="match status" value="1"/>
</dbReference>
<dbReference type="InterPro" id="IPR002491">
    <property type="entry name" value="ABC_transptr_periplasmic_BD"/>
</dbReference>
<gene>
    <name evidence="8" type="ORF">ADU59_10680</name>
</gene>
<dbReference type="PROSITE" id="PS50983">
    <property type="entry name" value="FE_B12_PBP"/>
    <property type="match status" value="1"/>
</dbReference>
<accession>A0A1C7P3L6</accession>
<keyword evidence="5 6" id="KW-0732">Signal</keyword>
<keyword evidence="4" id="KW-0410">Iron transport</keyword>
<feature type="chain" id="PRO_5008890210" evidence="6">
    <location>
        <begin position="33"/>
        <end position="329"/>
    </location>
</feature>
<evidence type="ECO:0000313" key="8">
    <source>
        <dbReference type="EMBL" id="OBZ95807.1"/>
    </source>
</evidence>
<dbReference type="CDD" id="cd01146">
    <property type="entry name" value="FhuD"/>
    <property type="match status" value="1"/>
</dbReference>
<evidence type="ECO:0000256" key="3">
    <source>
        <dbReference type="ARBA" id="ARBA00022448"/>
    </source>
</evidence>
<dbReference type="Pfam" id="PF01497">
    <property type="entry name" value="Peripla_BP_2"/>
    <property type="match status" value="1"/>
</dbReference>
<dbReference type="GO" id="GO:1901678">
    <property type="term" value="P:iron coordination entity transport"/>
    <property type="evidence" value="ECO:0007669"/>
    <property type="project" value="UniProtKB-ARBA"/>
</dbReference>
<evidence type="ECO:0000256" key="2">
    <source>
        <dbReference type="ARBA" id="ARBA00008814"/>
    </source>
</evidence>
<evidence type="ECO:0000256" key="6">
    <source>
        <dbReference type="SAM" id="SignalP"/>
    </source>
</evidence>
<dbReference type="NCBIfam" id="NF008200">
    <property type="entry name" value="PRK10957.1"/>
    <property type="match status" value="1"/>
</dbReference>
<evidence type="ECO:0000256" key="4">
    <source>
        <dbReference type="ARBA" id="ARBA00022496"/>
    </source>
</evidence>
<reference evidence="8 9" key="1">
    <citation type="journal article" date="2016" name="Syst. Appl. Microbiol.">
        <title>Pararhizobium polonicum sp. nov. isolated from tumors on stone fruit rootstocks.</title>
        <authorList>
            <person name="Pulawska J."/>
            <person name="Kuzmanovic N."/>
            <person name="Willems A."/>
            <person name="Pothier J.F."/>
        </authorList>
    </citation>
    <scope>NUCLEOTIDE SEQUENCE [LARGE SCALE GENOMIC DNA]</scope>
    <source>
        <strain evidence="8 9">F5.1</strain>
    </source>
</reference>
<keyword evidence="3" id="KW-0813">Transport</keyword>